<reference evidence="3" key="1">
    <citation type="submission" date="2022-01" db="EMBL/GenBank/DDBJ databases">
        <authorList>
            <person name="Braso-Vives M."/>
        </authorList>
    </citation>
    <scope>NUCLEOTIDE SEQUENCE</scope>
</reference>
<dbReference type="GO" id="GO:0005737">
    <property type="term" value="C:cytoplasm"/>
    <property type="evidence" value="ECO:0007669"/>
    <property type="project" value="TreeGrafter"/>
</dbReference>
<dbReference type="PANTHER" id="PTHR21255:SF68">
    <property type="entry name" value="TCTEX1 DOMAIN-CONTAINING PROTEIN 1-B-LIKE"/>
    <property type="match status" value="1"/>
</dbReference>
<accession>A0A8J9YXS4</accession>
<evidence type="ECO:0000313" key="4">
    <source>
        <dbReference type="Proteomes" id="UP000838412"/>
    </source>
</evidence>
<protein>
    <submittedName>
        <fullName evidence="3">TCTEX1D1 protein</fullName>
    </submittedName>
</protein>
<dbReference type="EMBL" id="OV696698">
    <property type="protein sequence ID" value="CAH1243728.1"/>
    <property type="molecule type" value="Genomic_DNA"/>
</dbReference>
<feature type="region of interest" description="Disordered" evidence="2">
    <location>
        <begin position="44"/>
        <end position="65"/>
    </location>
</feature>
<name>A0A8J9YXS4_BRALA</name>
<sequence>MASVGELTRESLDRFNSSMDLQPPVNTTRRLSFAQATRKSSVASSYEGDLPMMGRRMSRRESRVSLSMGPTRRFSYAGVGAMASRRFSTAAMSTRSSKTTFPVVVANTYKMTPDEGSKFSPVKVETMLNLVLQQFLENETYRQENVGFLTRRLTENIKDRVKELNFPRYKIVCHVYIGQSGNNSLEVASRCVWDPQNDNFATATFQNGSLFAVATVYGVYFE</sequence>
<dbReference type="Pfam" id="PF03645">
    <property type="entry name" value="Tctex-1"/>
    <property type="match status" value="1"/>
</dbReference>
<evidence type="ECO:0000256" key="1">
    <source>
        <dbReference type="ARBA" id="ARBA00005361"/>
    </source>
</evidence>
<dbReference type="PANTHER" id="PTHR21255">
    <property type="entry name" value="T-COMPLEX-ASSOCIATED-TESTIS-EXPRESSED 1/ DYNEIN LIGHT CHAIN"/>
    <property type="match status" value="1"/>
</dbReference>
<dbReference type="Gene3D" id="3.30.1140.40">
    <property type="entry name" value="Tctex-1"/>
    <property type="match status" value="1"/>
</dbReference>
<comment type="similarity">
    <text evidence="1">Belongs to the dynein light chain Tctex-type family.</text>
</comment>
<keyword evidence="4" id="KW-1185">Reference proteome</keyword>
<dbReference type="FunFam" id="3.30.1140.40:FF:000003">
    <property type="entry name" value="tctex1 domain-containing protein 2"/>
    <property type="match status" value="1"/>
</dbReference>
<dbReference type="InterPro" id="IPR005334">
    <property type="entry name" value="Tctex-1-like"/>
</dbReference>
<dbReference type="InterPro" id="IPR038586">
    <property type="entry name" value="Tctex-1-like_sf"/>
</dbReference>
<dbReference type="GO" id="GO:0005868">
    <property type="term" value="C:cytoplasmic dynein complex"/>
    <property type="evidence" value="ECO:0007669"/>
    <property type="project" value="TreeGrafter"/>
</dbReference>
<evidence type="ECO:0000256" key="2">
    <source>
        <dbReference type="SAM" id="MobiDB-lite"/>
    </source>
</evidence>
<gene>
    <name evidence="3" type="primary">TCTEX1D1</name>
    <name evidence="3" type="ORF">BLAG_LOCUS6603</name>
</gene>
<organism evidence="3 4">
    <name type="scientific">Branchiostoma lanceolatum</name>
    <name type="common">Common lancelet</name>
    <name type="synonym">Amphioxus lanceolatum</name>
    <dbReference type="NCBI Taxonomy" id="7740"/>
    <lineage>
        <taxon>Eukaryota</taxon>
        <taxon>Metazoa</taxon>
        <taxon>Chordata</taxon>
        <taxon>Cephalochordata</taxon>
        <taxon>Leptocardii</taxon>
        <taxon>Amphioxiformes</taxon>
        <taxon>Branchiostomatidae</taxon>
        <taxon>Branchiostoma</taxon>
    </lineage>
</organism>
<proteinExistence type="inferred from homology"/>
<dbReference type="GO" id="GO:0007018">
    <property type="term" value="P:microtubule-based movement"/>
    <property type="evidence" value="ECO:0007669"/>
    <property type="project" value="TreeGrafter"/>
</dbReference>
<dbReference type="OrthoDB" id="10260741at2759"/>
<dbReference type="GO" id="GO:0045505">
    <property type="term" value="F:dynein intermediate chain binding"/>
    <property type="evidence" value="ECO:0007669"/>
    <property type="project" value="TreeGrafter"/>
</dbReference>
<evidence type="ECO:0000313" key="3">
    <source>
        <dbReference type="EMBL" id="CAH1243728.1"/>
    </source>
</evidence>
<dbReference type="AlphaFoldDB" id="A0A8J9YXS4"/>
<dbReference type="Proteomes" id="UP000838412">
    <property type="component" value="Chromosome 13"/>
</dbReference>